<gene>
    <name evidence="1" type="ORF">BJ976_000452</name>
</gene>
<evidence type="ECO:0000313" key="2">
    <source>
        <dbReference type="Proteomes" id="UP000560081"/>
    </source>
</evidence>
<name>A0A4Y8X540_9MICC</name>
<dbReference type="RefSeq" id="WP_135028856.1">
    <property type="nucleotide sequence ID" value="NZ_BMLA01000006.1"/>
</dbReference>
<protein>
    <submittedName>
        <fullName evidence="1">Uncharacterized protein</fullName>
    </submittedName>
</protein>
<accession>A0A4Y8X540</accession>
<evidence type="ECO:0000313" key="1">
    <source>
        <dbReference type="EMBL" id="MBB4882101.1"/>
    </source>
</evidence>
<keyword evidence="2" id="KW-1185">Reference proteome</keyword>
<dbReference type="Proteomes" id="UP000560081">
    <property type="component" value="Unassembled WGS sequence"/>
</dbReference>
<dbReference type="AlphaFoldDB" id="A0A4Y8X540"/>
<dbReference type="EMBL" id="JACHMC010000001">
    <property type="protein sequence ID" value="MBB4882101.1"/>
    <property type="molecule type" value="Genomic_DNA"/>
</dbReference>
<comment type="caution">
    <text evidence="1">The sequence shown here is derived from an EMBL/GenBank/DDBJ whole genome shotgun (WGS) entry which is preliminary data.</text>
</comment>
<organism evidence="1 2">
    <name type="scientific">Micrococcus flavus</name>
    <dbReference type="NCBI Taxonomy" id="384602"/>
    <lineage>
        <taxon>Bacteria</taxon>
        <taxon>Bacillati</taxon>
        <taxon>Actinomycetota</taxon>
        <taxon>Actinomycetes</taxon>
        <taxon>Micrococcales</taxon>
        <taxon>Micrococcaceae</taxon>
        <taxon>Micrococcus</taxon>
    </lineage>
</organism>
<dbReference type="OrthoDB" id="4939369at2"/>
<reference evidence="1 2" key="1">
    <citation type="submission" date="2020-08" db="EMBL/GenBank/DDBJ databases">
        <title>Sequencing the genomes of 1000 actinobacteria strains.</title>
        <authorList>
            <person name="Klenk H.-P."/>
        </authorList>
    </citation>
    <scope>NUCLEOTIDE SEQUENCE [LARGE SCALE GENOMIC DNA]</scope>
    <source>
        <strain evidence="1 2">DSM 19079</strain>
    </source>
</reference>
<proteinExistence type="predicted"/>
<sequence length="152" mass="15915">MTAQHHPAPTADAAEPHGPGTPATLRPGERGSVLVLSPPGSAEEGMAHAVAWITAFEQDCGLVLDPDATSLYAVAEMSGLVLEEPDETDEGIAAHLDFVWADGVWHHRGTCPAAPEGSSANTWAWHVHRLQRAAAPGSLGTVWDVYPLPAAC</sequence>